<dbReference type="OrthoDB" id="419616at2759"/>
<name>A0A9Q0LTB5_ANAIG</name>
<feature type="transmembrane region" description="Helical" evidence="7">
    <location>
        <begin position="77"/>
        <end position="100"/>
    </location>
</feature>
<keyword evidence="2" id="KW-0813">Transport</keyword>
<feature type="transmembrane region" description="Helical" evidence="7">
    <location>
        <begin position="360"/>
        <end position="381"/>
    </location>
</feature>
<evidence type="ECO:0000256" key="4">
    <source>
        <dbReference type="ARBA" id="ARBA00022989"/>
    </source>
</evidence>
<dbReference type="InterPro" id="IPR020846">
    <property type="entry name" value="MFS_dom"/>
</dbReference>
<evidence type="ECO:0000256" key="2">
    <source>
        <dbReference type="ARBA" id="ARBA00022448"/>
    </source>
</evidence>
<feature type="transmembrane region" description="Helical" evidence="7">
    <location>
        <begin position="305"/>
        <end position="323"/>
    </location>
</feature>
<feature type="transmembrane region" description="Helical" evidence="7">
    <location>
        <begin position="266"/>
        <end position="290"/>
    </location>
</feature>
<organism evidence="9 10">
    <name type="scientific">Anaeramoeba ignava</name>
    <name type="common">Anaerobic marine amoeba</name>
    <dbReference type="NCBI Taxonomy" id="1746090"/>
    <lineage>
        <taxon>Eukaryota</taxon>
        <taxon>Metamonada</taxon>
        <taxon>Anaeramoebidae</taxon>
        <taxon>Anaeramoeba</taxon>
    </lineage>
</organism>
<accession>A0A9Q0LTB5</accession>
<evidence type="ECO:0000256" key="7">
    <source>
        <dbReference type="SAM" id="Phobius"/>
    </source>
</evidence>
<dbReference type="SUPFAM" id="SSF103473">
    <property type="entry name" value="MFS general substrate transporter"/>
    <property type="match status" value="1"/>
</dbReference>
<dbReference type="Gene3D" id="1.20.1250.20">
    <property type="entry name" value="MFS general substrate transporter like domains"/>
    <property type="match status" value="1"/>
</dbReference>
<dbReference type="PANTHER" id="PTHR23504:SF15">
    <property type="entry name" value="MAJOR FACILITATOR SUPERFAMILY (MFS) PROFILE DOMAIN-CONTAINING PROTEIN"/>
    <property type="match status" value="1"/>
</dbReference>
<gene>
    <name evidence="9" type="ORF">M0811_14420</name>
</gene>
<evidence type="ECO:0000256" key="3">
    <source>
        <dbReference type="ARBA" id="ARBA00022692"/>
    </source>
</evidence>
<evidence type="ECO:0000259" key="8">
    <source>
        <dbReference type="PROSITE" id="PS50850"/>
    </source>
</evidence>
<dbReference type="InterPro" id="IPR036259">
    <property type="entry name" value="MFS_trans_sf"/>
</dbReference>
<evidence type="ECO:0000313" key="9">
    <source>
        <dbReference type="EMBL" id="KAJ5079551.1"/>
    </source>
</evidence>
<dbReference type="GO" id="GO:0016020">
    <property type="term" value="C:membrane"/>
    <property type="evidence" value="ECO:0007669"/>
    <property type="project" value="UniProtKB-SubCell"/>
</dbReference>
<dbReference type="Proteomes" id="UP001149090">
    <property type="component" value="Unassembled WGS sequence"/>
</dbReference>
<keyword evidence="4 7" id="KW-1133">Transmembrane helix</keyword>
<feature type="transmembrane region" description="Helical" evidence="7">
    <location>
        <begin position="208"/>
        <end position="230"/>
    </location>
</feature>
<feature type="region of interest" description="Disordered" evidence="6">
    <location>
        <begin position="1"/>
        <end position="24"/>
    </location>
</feature>
<keyword evidence="5 7" id="KW-0472">Membrane</keyword>
<protein>
    <submittedName>
        <fullName evidence="9">Protein zinc induced facilitator-like 1</fullName>
    </submittedName>
</protein>
<comment type="subcellular location">
    <subcellularLocation>
        <location evidence="1">Membrane</location>
        <topology evidence="1">Multi-pass membrane protein</topology>
    </subcellularLocation>
</comment>
<dbReference type="PROSITE" id="PS50850">
    <property type="entry name" value="MFS"/>
    <property type="match status" value="1"/>
</dbReference>
<dbReference type="Pfam" id="PF07690">
    <property type="entry name" value="MFS_1"/>
    <property type="match status" value="1"/>
</dbReference>
<comment type="caution">
    <text evidence="9">The sequence shown here is derived from an EMBL/GenBank/DDBJ whole genome shotgun (WGS) entry which is preliminary data.</text>
</comment>
<feature type="transmembrane region" description="Helical" evidence="7">
    <location>
        <begin position="112"/>
        <end position="138"/>
    </location>
</feature>
<dbReference type="InterPro" id="IPR005829">
    <property type="entry name" value="Sugar_transporter_CS"/>
</dbReference>
<reference evidence="9" key="1">
    <citation type="submission" date="2022-10" db="EMBL/GenBank/DDBJ databases">
        <title>Novel sulphate-reducing endosymbionts in the free-living metamonad Anaeramoeba.</title>
        <authorList>
            <person name="Jerlstrom-Hultqvist J."/>
            <person name="Cepicka I."/>
            <person name="Gallot-Lavallee L."/>
            <person name="Salas-Leiva D."/>
            <person name="Curtis B.A."/>
            <person name="Zahonova K."/>
            <person name="Pipaliya S."/>
            <person name="Dacks J."/>
            <person name="Roger A.J."/>
        </authorList>
    </citation>
    <scope>NUCLEOTIDE SEQUENCE</scope>
    <source>
        <strain evidence="9">BMAN</strain>
    </source>
</reference>
<evidence type="ECO:0000256" key="1">
    <source>
        <dbReference type="ARBA" id="ARBA00004141"/>
    </source>
</evidence>
<proteinExistence type="predicted"/>
<dbReference type="PROSITE" id="PS00216">
    <property type="entry name" value="SUGAR_TRANSPORT_1"/>
    <property type="match status" value="1"/>
</dbReference>
<keyword evidence="3 7" id="KW-0812">Transmembrane</keyword>
<evidence type="ECO:0000313" key="10">
    <source>
        <dbReference type="Proteomes" id="UP001149090"/>
    </source>
</evidence>
<dbReference type="GO" id="GO:0022857">
    <property type="term" value="F:transmembrane transporter activity"/>
    <property type="evidence" value="ECO:0007669"/>
    <property type="project" value="InterPro"/>
</dbReference>
<feature type="transmembrane region" description="Helical" evidence="7">
    <location>
        <begin position="335"/>
        <end position="354"/>
    </location>
</feature>
<dbReference type="PANTHER" id="PTHR23504">
    <property type="entry name" value="MAJOR FACILITATOR SUPERFAMILY DOMAIN-CONTAINING PROTEIN 10"/>
    <property type="match status" value="1"/>
</dbReference>
<feature type="transmembrane region" description="Helical" evidence="7">
    <location>
        <begin position="170"/>
        <end position="196"/>
    </location>
</feature>
<dbReference type="AlphaFoldDB" id="A0A9Q0LTB5"/>
<dbReference type="OMA" id="ISHGFAM"/>
<evidence type="ECO:0000256" key="6">
    <source>
        <dbReference type="SAM" id="MobiDB-lite"/>
    </source>
</evidence>
<keyword evidence="10" id="KW-1185">Reference proteome</keyword>
<dbReference type="InterPro" id="IPR011701">
    <property type="entry name" value="MFS"/>
</dbReference>
<dbReference type="EMBL" id="JAPDFW010000027">
    <property type="protein sequence ID" value="KAJ5079551.1"/>
    <property type="molecule type" value="Genomic_DNA"/>
</dbReference>
<feature type="compositionally biased region" description="Acidic residues" evidence="6">
    <location>
        <begin position="15"/>
        <end position="24"/>
    </location>
</feature>
<evidence type="ECO:0000256" key="5">
    <source>
        <dbReference type="ARBA" id="ARBA00023136"/>
    </source>
</evidence>
<feature type="domain" description="Major facilitator superfamily (MFS) profile" evidence="8">
    <location>
        <begin position="40"/>
        <end position="393"/>
    </location>
</feature>
<sequence>MSLININTSEKEKQEELEEKSEEEETKSNAKIAIKKAQKVAAILLTAIGFDEYGGTLVYPFVPKMLKKRFHISKKNVGVLSGVIEGSFKASSFFSCFYLGYFSDKFGRKPIIIFSLFMVSITLLLFGFAWSVPLLIILQVIAGLTDGSEVVTKAVFSDLTSGVLNNYRSFLFAAMSACYAFFRGLSSATVSIFFGHDFGVESFKKNPYLFPCIIGAIIVFIVAIITYIFFSDKGLMPKEVEPFVHKFKNLKEGFKYVWANRLLRKLVIVFSLCDFSNGSVFVLMILYATLDYSEGGLGFSPNETGVIFIVFGIGTTIYELLWYNKLVKKIGVRKLFLLGSLVTAVCASMFPNFTINNRSFGITCNMEMGCFLNLYSSLLLWNDVFALKRSYND</sequence>